<keyword evidence="7" id="KW-1133">Transmembrane helix</keyword>
<comment type="pathway">
    <text evidence="2">Glycan biosynthesis; alginate biosynthesis.</text>
</comment>
<proteinExistence type="predicted"/>
<evidence type="ECO:0000313" key="10">
    <source>
        <dbReference type="Proteomes" id="UP001387447"/>
    </source>
</evidence>
<dbReference type="RefSeq" id="WP_315662563.1">
    <property type="nucleotide sequence ID" value="NZ_JBBWYZ010000016.1"/>
</dbReference>
<evidence type="ECO:0000256" key="6">
    <source>
        <dbReference type="ARBA" id="ARBA00022841"/>
    </source>
</evidence>
<dbReference type="Gene3D" id="3.40.50.1110">
    <property type="entry name" value="SGNH hydrolase"/>
    <property type="match status" value="1"/>
</dbReference>
<comment type="caution">
    <text evidence="9">The sequence shown here is derived from an EMBL/GenBank/DDBJ whole genome shotgun (WGS) entry which is preliminary data.</text>
</comment>
<keyword evidence="5" id="KW-0574">Periplasm</keyword>
<dbReference type="Pfam" id="PF16822">
    <property type="entry name" value="ALGX"/>
    <property type="match status" value="1"/>
</dbReference>
<evidence type="ECO:0000256" key="2">
    <source>
        <dbReference type="ARBA" id="ARBA00005182"/>
    </source>
</evidence>
<evidence type="ECO:0000256" key="4">
    <source>
        <dbReference type="ARBA" id="ARBA00022729"/>
    </source>
</evidence>
<evidence type="ECO:0000259" key="8">
    <source>
        <dbReference type="Pfam" id="PF16822"/>
    </source>
</evidence>
<reference evidence="9 10" key="1">
    <citation type="journal article" date="2024" name="Front. Microbiol.">
        <title>Transcriptomic insights into the dominance of two phototrophs throughout the water column of a tropical hypersaline-alkaline crater lake (Dziani Dzaha, Mayotte).</title>
        <authorList>
            <person name="Duperron S."/>
            <person name="Halary S."/>
            <person name="Bouly J.-P."/>
            <person name="Roussel T."/>
            <person name="Hugoni M."/>
            <person name="Bruto M."/>
            <person name="Oger P."/>
            <person name="Duval C."/>
            <person name="Woo A."/>
            <person name="Jezequiel D."/>
            <person name="Ader M."/>
            <person name="Leboulanger C."/>
            <person name="Agogue H."/>
            <person name="Grossi V."/>
            <person name="Trousselier M."/>
            <person name="Bernard C."/>
        </authorList>
    </citation>
    <scope>NUCLEOTIDE SEQUENCE [LARGE SCALE GENOMIC DNA]</scope>
    <source>
        <strain evidence="9 10">PMC 851.14</strain>
    </source>
</reference>
<organism evidence="9 10">
    <name type="scientific">Limnospira fusiformis PMC 851.14</name>
    <dbReference type="NCBI Taxonomy" id="2219512"/>
    <lineage>
        <taxon>Bacteria</taxon>
        <taxon>Bacillati</taxon>
        <taxon>Cyanobacteriota</taxon>
        <taxon>Cyanophyceae</taxon>
        <taxon>Oscillatoriophycideae</taxon>
        <taxon>Oscillatoriales</taxon>
        <taxon>Sirenicapillariaceae</taxon>
        <taxon>Limnospira</taxon>
    </lineage>
</organism>
<dbReference type="InterPro" id="IPR031811">
    <property type="entry name" value="ALGX/ALGJ_SGNH-like"/>
</dbReference>
<keyword evidence="4" id="KW-0732">Signal</keyword>
<dbReference type="SUPFAM" id="SSF52266">
    <property type="entry name" value="SGNH hydrolase"/>
    <property type="match status" value="1"/>
</dbReference>
<dbReference type="Proteomes" id="UP001387447">
    <property type="component" value="Unassembled WGS sequence"/>
</dbReference>
<evidence type="ECO:0000256" key="3">
    <source>
        <dbReference type="ARBA" id="ARBA00022679"/>
    </source>
</evidence>
<evidence type="ECO:0000313" key="9">
    <source>
        <dbReference type="EMBL" id="MEK9513772.1"/>
    </source>
</evidence>
<gene>
    <name evidence="9" type="ORF">AAEJ74_19395</name>
</gene>
<dbReference type="EMBL" id="JBBWYZ010000016">
    <property type="protein sequence ID" value="MEK9513772.1"/>
    <property type="molecule type" value="Genomic_DNA"/>
</dbReference>
<feature type="transmembrane region" description="Helical" evidence="7">
    <location>
        <begin position="16"/>
        <end position="37"/>
    </location>
</feature>
<accession>A0ABU9EPE8</accession>
<name>A0ABU9EPE8_LIMFS</name>
<dbReference type="InterPro" id="IPR036514">
    <property type="entry name" value="SGNH_hydro_sf"/>
</dbReference>
<evidence type="ECO:0000256" key="1">
    <source>
        <dbReference type="ARBA" id="ARBA00004418"/>
    </source>
</evidence>
<keyword evidence="6" id="KW-0016">Alginate biosynthesis</keyword>
<keyword evidence="3" id="KW-0808">Transferase</keyword>
<keyword evidence="7" id="KW-0472">Membrane</keyword>
<protein>
    <recommendedName>
        <fullName evidence="8">AlgX/AlgJ SGNH hydrolase-like domain-containing protein</fullName>
    </recommendedName>
</protein>
<feature type="domain" description="AlgX/AlgJ SGNH hydrolase-like" evidence="8">
    <location>
        <begin position="264"/>
        <end position="388"/>
    </location>
</feature>
<comment type="subcellular location">
    <subcellularLocation>
        <location evidence="1">Periplasm</location>
    </subcellularLocation>
</comment>
<evidence type="ECO:0000256" key="5">
    <source>
        <dbReference type="ARBA" id="ARBA00022764"/>
    </source>
</evidence>
<keyword evidence="10" id="KW-1185">Reference proteome</keyword>
<keyword evidence="7" id="KW-0812">Transmembrane</keyword>
<evidence type="ECO:0000256" key="7">
    <source>
        <dbReference type="SAM" id="Phobius"/>
    </source>
</evidence>
<sequence>MKKLLPSVKLPPWRQILLLLFCWTILPFFLVEVIMIVSEPYLFRGLYQYDPDMGFKIRGHANGNNQFGFNDRDYPLQPDPDIFRMLILSDSFNWAGGQQGNYTALLENQFREHYGQHQVDVINAGYPGTHTAEQLALLKKYGLQYNPHLVVLGFFVGNDFFDADPYRKRIIVNDLYIDIDPRQELIIFGYPIIPKSRLLLFIQQKYKIFREAARSQQSQQSHQLPQSQLVATTEAIALDEPETSPGILSLEKFLDVERGRMSFCNIEKLQNGDRDANINYILDSISEMNAILQARNIKFIVAIYPDEYQVNDHLLNQLQSTFYLNLDDYDITCQQNILISHLESNNIPYIDLTPRFRVEQQNRHLYLFQEPHWNSHGNQLAKDILFEHLVKITDSVFAPEEK</sequence>